<dbReference type="PANTHER" id="PTHR11102:SF160">
    <property type="entry name" value="ERAD-ASSOCIATED E3 UBIQUITIN-PROTEIN LIGASE COMPONENT HRD3"/>
    <property type="match status" value="1"/>
</dbReference>
<organism evidence="2">
    <name type="scientific">Streptomyces sp. NBC_00093</name>
    <dbReference type="NCBI Taxonomy" id="2975649"/>
    <lineage>
        <taxon>Bacteria</taxon>
        <taxon>Bacillati</taxon>
        <taxon>Actinomycetota</taxon>
        <taxon>Actinomycetes</taxon>
        <taxon>Kitasatosporales</taxon>
        <taxon>Streptomycetaceae</taxon>
        <taxon>Streptomyces</taxon>
    </lineage>
</organism>
<dbReference type="EMBL" id="CP108222">
    <property type="protein sequence ID" value="WTT19260.1"/>
    <property type="molecule type" value="Genomic_DNA"/>
</dbReference>
<evidence type="ECO:0008006" key="3">
    <source>
        <dbReference type="Google" id="ProtNLM"/>
    </source>
</evidence>
<dbReference type="InterPro" id="IPR011990">
    <property type="entry name" value="TPR-like_helical_dom_sf"/>
</dbReference>
<gene>
    <name evidence="2" type="ORF">OHA22_28900</name>
</gene>
<dbReference type="InterPro" id="IPR006597">
    <property type="entry name" value="Sel1-like"/>
</dbReference>
<dbReference type="PANTHER" id="PTHR11102">
    <property type="entry name" value="SEL-1-LIKE PROTEIN"/>
    <property type="match status" value="1"/>
</dbReference>
<dbReference type="InterPro" id="IPR019734">
    <property type="entry name" value="TPR_rpt"/>
</dbReference>
<protein>
    <recommendedName>
        <fullName evidence="3">Sel1 repeat family protein</fullName>
    </recommendedName>
</protein>
<dbReference type="InterPro" id="IPR050767">
    <property type="entry name" value="Sel1_AlgK"/>
</dbReference>
<accession>A0AAU2A4B7</accession>
<name>A0AAU2A4B7_9ACTN</name>
<evidence type="ECO:0000256" key="1">
    <source>
        <dbReference type="SAM" id="MobiDB-lite"/>
    </source>
</evidence>
<reference evidence="2" key="1">
    <citation type="submission" date="2022-10" db="EMBL/GenBank/DDBJ databases">
        <title>The complete genomes of actinobacterial strains from the NBC collection.</title>
        <authorList>
            <person name="Joergensen T.S."/>
            <person name="Alvarez Arevalo M."/>
            <person name="Sterndorff E.B."/>
            <person name="Faurdal D."/>
            <person name="Vuksanovic O."/>
            <person name="Mourched A.-S."/>
            <person name="Charusanti P."/>
            <person name="Shaw S."/>
            <person name="Blin K."/>
            <person name="Weber T."/>
        </authorList>
    </citation>
    <scope>NUCLEOTIDE SEQUENCE</scope>
    <source>
        <strain evidence="2">NBC_00093</strain>
    </source>
</reference>
<evidence type="ECO:0000313" key="2">
    <source>
        <dbReference type="EMBL" id="WTT19260.1"/>
    </source>
</evidence>
<dbReference type="Pfam" id="PF13181">
    <property type="entry name" value="TPR_8"/>
    <property type="match status" value="1"/>
</dbReference>
<proteinExistence type="predicted"/>
<dbReference type="SMART" id="SM00671">
    <property type="entry name" value="SEL1"/>
    <property type="match status" value="5"/>
</dbReference>
<feature type="region of interest" description="Disordered" evidence="1">
    <location>
        <begin position="671"/>
        <end position="690"/>
    </location>
</feature>
<feature type="compositionally biased region" description="Basic residues" evidence="1">
    <location>
        <begin position="672"/>
        <end position="683"/>
    </location>
</feature>
<sequence>MDELAVEGARTLVDGLKSAEWKRVRDRFAEWFVLRGQDEWAHELRSLQGPLRPYAWPGNLEWRFRLSEGLADAWDLDGSDELASLIREFDVPARPEEPTPAPAPAAPGDRFDFQGITVNGQFVGVQHVQQEPAAARPGSVDWPSAEDMAPLAYGVRPTRRGKGLPQLPPYVERDADSEVNSAVETAASEGGLVVVQGEAYVGKSRTALAAMAHVLPGVRVFAPARHENLRGLPALLRGMPGERCALWLDDLDGHLGADGLEPRLLAQLAAQGVPVIATMREDTYDKFRRLSRGRVLDLAQIVELPRDWSQGERKRAGETEDPRLTDAARRCGVEGVAAYVAVGPMLWEEWQRARRADRHPRGYALVRAAVDLARCGLRGPLPQDLLVRVHEAYEAVAGLERESVDDALAWAAEKRDGVLRMLRRSGASMWEASPYLVDAASQDETFQAVDLRVWTIALGMARADSAYDVEVVEAGARGAFRAAAEAGDGRAMFELGELEEDLGEKGEAEKWFRRAAEIGHVEAAGRLGRLLAERGEQKEAVPFLEVAAGGGASWAALELGQIHSNRTEHWLREAAEAGDMEAAHRLGELHMGKAGGESEAMRWCLKANEAGVTSAAVSIGRLHQSEGDLLEAEKWYRQASDAGDPQGMRYLGLLLRRRGGDSEAEGTALLRKAARAGRPRRGAVHREAEG</sequence>
<dbReference type="Gene3D" id="1.25.40.10">
    <property type="entry name" value="Tetratricopeptide repeat domain"/>
    <property type="match status" value="2"/>
</dbReference>
<dbReference type="AlphaFoldDB" id="A0AAU2A4B7"/>
<dbReference type="SUPFAM" id="SSF81901">
    <property type="entry name" value="HCP-like"/>
    <property type="match status" value="1"/>
</dbReference>